<reference evidence="2 3" key="1">
    <citation type="journal article" date="2019" name="Int. J. Syst. Evol. Microbiol.">
        <title>The Global Catalogue of Microorganisms (GCM) 10K type strain sequencing project: providing services to taxonomists for standard genome sequencing and annotation.</title>
        <authorList>
            <consortium name="The Broad Institute Genomics Platform"/>
            <consortium name="The Broad Institute Genome Sequencing Center for Infectious Disease"/>
            <person name="Wu L."/>
            <person name="Ma J."/>
        </authorList>
    </citation>
    <scope>NUCLEOTIDE SEQUENCE [LARGE SCALE GENOMIC DNA]</scope>
    <source>
        <strain evidence="2 3">JCM 3325</strain>
    </source>
</reference>
<comment type="caution">
    <text evidence="2">The sequence shown here is derived from an EMBL/GenBank/DDBJ whole genome shotgun (WGS) entry which is preliminary data.</text>
</comment>
<dbReference type="EMBL" id="BAAARW010000026">
    <property type="protein sequence ID" value="GAA2442526.1"/>
    <property type="molecule type" value="Genomic_DNA"/>
</dbReference>
<protein>
    <recommendedName>
        <fullName evidence="1">N-acetyltransferase domain-containing protein</fullName>
    </recommendedName>
</protein>
<dbReference type="InterPro" id="IPR016181">
    <property type="entry name" value="Acyl_CoA_acyltransferase"/>
</dbReference>
<organism evidence="2 3">
    <name type="scientific">Actinomadura vinacea</name>
    <dbReference type="NCBI Taxonomy" id="115336"/>
    <lineage>
        <taxon>Bacteria</taxon>
        <taxon>Bacillati</taxon>
        <taxon>Actinomycetota</taxon>
        <taxon>Actinomycetes</taxon>
        <taxon>Streptosporangiales</taxon>
        <taxon>Thermomonosporaceae</taxon>
        <taxon>Actinomadura</taxon>
    </lineage>
</organism>
<evidence type="ECO:0000259" key="1">
    <source>
        <dbReference type="PROSITE" id="PS51186"/>
    </source>
</evidence>
<dbReference type="SUPFAM" id="SSF55729">
    <property type="entry name" value="Acyl-CoA N-acyltransferases (Nat)"/>
    <property type="match status" value="1"/>
</dbReference>
<dbReference type="Gene3D" id="3.40.630.30">
    <property type="match status" value="1"/>
</dbReference>
<gene>
    <name evidence="2" type="ORF">GCM10010191_68560</name>
</gene>
<dbReference type="Pfam" id="PF13508">
    <property type="entry name" value="Acetyltransf_7"/>
    <property type="match status" value="1"/>
</dbReference>
<dbReference type="RefSeq" id="WP_344594641.1">
    <property type="nucleotide sequence ID" value="NZ_BAAARW010000026.1"/>
</dbReference>
<dbReference type="CDD" id="cd04301">
    <property type="entry name" value="NAT_SF"/>
    <property type="match status" value="1"/>
</dbReference>
<accession>A0ABN3K002</accession>
<feature type="domain" description="N-acetyltransferase" evidence="1">
    <location>
        <begin position="151"/>
        <end position="286"/>
    </location>
</feature>
<evidence type="ECO:0000313" key="2">
    <source>
        <dbReference type="EMBL" id="GAA2442526.1"/>
    </source>
</evidence>
<dbReference type="InterPro" id="IPR000182">
    <property type="entry name" value="GNAT_dom"/>
</dbReference>
<sequence>MRFRWDWLSPVVTAPYVPALGPVHPDVVSADLFAAVADVAGTGCFLPYDKDKRWADRKEEHVLVQEIVHRQGITVIPTLSTRGQMTLKIHYYSGHLPDLAEVAEWAHKWNSTYGTRRGGRLIWLQETPDGARTRLMLKTFTGHDEDPRPVLTLDECEHADTFKAFAMQLGVDGFAFLHWRREAGLDDGPVLVVVEDHRIVGAIGPLSTMLDATGRRQQPPQYFAVHPDYRHRGHGRALWRAAMGWGRRNGAAYKVLQAAVGSAAESLYVAEGVDTLGYVCMKELFS</sequence>
<proteinExistence type="predicted"/>
<name>A0ABN3K002_9ACTN</name>
<evidence type="ECO:0000313" key="3">
    <source>
        <dbReference type="Proteomes" id="UP001501231"/>
    </source>
</evidence>
<dbReference type="Proteomes" id="UP001501231">
    <property type="component" value="Unassembled WGS sequence"/>
</dbReference>
<dbReference type="PROSITE" id="PS51186">
    <property type="entry name" value="GNAT"/>
    <property type="match status" value="1"/>
</dbReference>
<keyword evidence="3" id="KW-1185">Reference proteome</keyword>